<evidence type="ECO:0000313" key="1">
    <source>
        <dbReference type="EMBL" id="NME68806.1"/>
    </source>
</evidence>
<dbReference type="EMBL" id="JABANE010000030">
    <property type="protein sequence ID" value="NME68806.1"/>
    <property type="molecule type" value="Genomic_DNA"/>
</dbReference>
<accession>A0A7X9RU86</accession>
<dbReference type="RefSeq" id="WP_169657099.1">
    <property type="nucleotide sequence ID" value="NZ_JABANE010000030.1"/>
</dbReference>
<name>A0A7X9RU86_9BACT</name>
<dbReference type="AlphaFoldDB" id="A0A7X9RU86"/>
<comment type="caution">
    <text evidence="1">The sequence shown here is derived from an EMBL/GenBank/DDBJ whole genome shotgun (WGS) entry which is preliminary data.</text>
</comment>
<dbReference type="Proteomes" id="UP000576082">
    <property type="component" value="Unassembled WGS sequence"/>
</dbReference>
<gene>
    <name evidence="1" type="ORF">HHU12_12610</name>
</gene>
<protein>
    <submittedName>
        <fullName evidence="1">Uncharacterized protein</fullName>
    </submittedName>
</protein>
<evidence type="ECO:0000313" key="2">
    <source>
        <dbReference type="Proteomes" id="UP000576082"/>
    </source>
</evidence>
<keyword evidence="2" id="KW-1185">Reference proteome</keyword>
<organism evidence="1 2">
    <name type="scientific">Flammeovirga aprica JL-4</name>
    <dbReference type="NCBI Taxonomy" id="694437"/>
    <lineage>
        <taxon>Bacteria</taxon>
        <taxon>Pseudomonadati</taxon>
        <taxon>Bacteroidota</taxon>
        <taxon>Cytophagia</taxon>
        <taxon>Cytophagales</taxon>
        <taxon>Flammeovirgaceae</taxon>
        <taxon>Flammeovirga</taxon>
    </lineage>
</organism>
<proteinExistence type="predicted"/>
<reference evidence="1 2" key="1">
    <citation type="submission" date="2020-04" db="EMBL/GenBank/DDBJ databases">
        <title>Flammeovirga sp. SR4, a novel species isolated from seawater.</title>
        <authorList>
            <person name="Wang X."/>
        </authorList>
    </citation>
    <scope>NUCLEOTIDE SEQUENCE [LARGE SCALE GENOMIC DNA]</scope>
    <source>
        <strain evidence="1 2">ATCC 23126</strain>
    </source>
</reference>
<sequence length="128" mass="15211">MKITADHTYIIVHFDIHQSWDFFQILELPEAESNALHQQIDHLLYQATLNEQEYDFLAIEYIIAYAFEKKFSLLRNYPKEFFDNVKVECDGETLDFIIDLSETIVKEAAVHLLKNVIKYDLFDYQLLS</sequence>